<proteinExistence type="predicted"/>
<gene>
    <name evidence="2" type="ORF">CYY_000229</name>
</gene>
<keyword evidence="1" id="KW-0677">Repeat</keyword>
<dbReference type="InterPro" id="IPR051251">
    <property type="entry name" value="STK_FNIP-Repeat"/>
</dbReference>
<sequence>MDTFFLIWRNLFIKRLIRNFVYQDVVIFVTDGHYDDREYKYLAMFSSQEKLDYNISILYNGTMEHYTNSLYRDIINSLIMGSGIHDFSNIQEGVHSIIFTADLEKKGCGRLPQSLTYLEMCAYNDSSEVDVVQYVLSNLPSNLKTLAMPCNNIIARDVLLPDTLTTLDYTSTVNNLQHFVVSAKDRVLDKCVLKVTSKEALTWLHENKWINKISLEEVQDIEFDSNTIPPHVSSIDKYDAISLDESVFPPMLQSLSLSLYSITPFYHLSHLKTLNTSCQVLLEPNVLPLSLENLSLEYTLPLEPGVLPIHLKNLFMRTFNQPLCVGSLPDSITILKLGLFNQPLLPYVLPPKLKELNMYNFTQPMLSENTLPLSLTHIFINTFKGSFEASCQPLDNLKLLSIYKLDHSLSTLLCNVKSIKIWVDMIDSSSDLSNTCMQNLYLTCWGESNRYSKPFPRTIKHLTLNNVAIQSFGIIPDGCLYLKSSGQHINTLFIPKSVKSIIQKK</sequence>
<accession>A0A8J4VBS0</accession>
<dbReference type="Pfam" id="PF05725">
    <property type="entry name" value="FNIP"/>
    <property type="match status" value="2"/>
</dbReference>
<dbReference type="Proteomes" id="UP000695562">
    <property type="component" value="Unassembled WGS sequence"/>
</dbReference>
<evidence type="ECO:0000256" key="1">
    <source>
        <dbReference type="ARBA" id="ARBA00022737"/>
    </source>
</evidence>
<evidence type="ECO:0000313" key="3">
    <source>
        <dbReference type="Proteomes" id="UP000695562"/>
    </source>
</evidence>
<dbReference type="PANTHER" id="PTHR32134:SF92">
    <property type="entry name" value="FNIP REPEAT-CONTAINING PROTEIN"/>
    <property type="match status" value="1"/>
</dbReference>
<dbReference type="InterPro" id="IPR008615">
    <property type="entry name" value="FNIP"/>
</dbReference>
<keyword evidence="3" id="KW-1185">Reference proteome</keyword>
<name>A0A8J4VBS0_9MYCE</name>
<reference evidence="2" key="1">
    <citation type="submission" date="2020-01" db="EMBL/GenBank/DDBJ databases">
        <title>Development of genomics and gene disruption for Polysphondylium violaceum indicates a role for the polyketide synthase stlB in stalk morphogenesis.</title>
        <authorList>
            <person name="Narita B."/>
            <person name="Kawabe Y."/>
            <person name="Kin K."/>
            <person name="Saito T."/>
            <person name="Gibbs R."/>
            <person name="Kuspa A."/>
            <person name="Muzny D."/>
            <person name="Queller D."/>
            <person name="Richards S."/>
            <person name="Strassman J."/>
            <person name="Sucgang R."/>
            <person name="Worley K."/>
            <person name="Schaap P."/>
        </authorList>
    </citation>
    <scope>NUCLEOTIDE SEQUENCE</scope>
    <source>
        <strain evidence="2">QSvi11</strain>
    </source>
</reference>
<dbReference type="PANTHER" id="PTHR32134">
    <property type="entry name" value="FNIP REPEAT-CONTAINING PROTEIN"/>
    <property type="match status" value="1"/>
</dbReference>
<dbReference type="EMBL" id="AJWJ01000004">
    <property type="protein sequence ID" value="KAF2078479.1"/>
    <property type="molecule type" value="Genomic_DNA"/>
</dbReference>
<organism evidence="2 3">
    <name type="scientific">Polysphondylium violaceum</name>
    <dbReference type="NCBI Taxonomy" id="133409"/>
    <lineage>
        <taxon>Eukaryota</taxon>
        <taxon>Amoebozoa</taxon>
        <taxon>Evosea</taxon>
        <taxon>Eumycetozoa</taxon>
        <taxon>Dictyostelia</taxon>
        <taxon>Dictyosteliales</taxon>
        <taxon>Dictyosteliaceae</taxon>
        <taxon>Polysphondylium</taxon>
    </lineage>
</organism>
<protein>
    <submittedName>
        <fullName evidence="2">Uncharacterized protein</fullName>
    </submittedName>
</protein>
<dbReference type="AlphaFoldDB" id="A0A8J4VBS0"/>
<evidence type="ECO:0000313" key="2">
    <source>
        <dbReference type="EMBL" id="KAF2078479.1"/>
    </source>
</evidence>
<comment type="caution">
    <text evidence="2">The sequence shown here is derived from an EMBL/GenBank/DDBJ whole genome shotgun (WGS) entry which is preliminary data.</text>
</comment>